<evidence type="ECO:0000313" key="3">
    <source>
        <dbReference type="Proteomes" id="UP000199004"/>
    </source>
</evidence>
<dbReference type="PANTHER" id="PTHR33993:SF10">
    <property type="entry name" value="CONSERVED PROTEIN"/>
    <property type="match status" value="1"/>
</dbReference>
<dbReference type="InterPro" id="IPR004360">
    <property type="entry name" value="Glyas_Fos-R_dOase_dom"/>
</dbReference>
<dbReference type="SUPFAM" id="SSF54593">
    <property type="entry name" value="Glyoxalase/Bleomycin resistance protein/Dihydroxybiphenyl dioxygenase"/>
    <property type="match status" value="2"/>
</dbReference>
<dbReference type="Pfam" id="PF18029">
    <property type="entry name" value="Glyoxalase_6"/>
    <property type="match status" value="1"/>
</dbReference>
<protein>
    <recommendedName>
        <fullName evidence="1">VOC domain-containing protein</fullName>
    </recommendedName>
</protein>
<sequence>MSRSKVPGEPCWVELFATDVDDAVRFYGGLFGWTHEDAGEEYGGYVTFRREGRRVAGLMRNDGTQHTPDNWGVYLETDDAAATVAMAEAHSGQVVVEPIQVGPLGHMAFVRDPGGAMVGVWQPGEMAGIEDVGEVGAPGWFEVLTGDYDTVVAFYENVFGWVTDTMSDTADFRYTTLGKDDDARAGIQDAASVLGDQGSAWQFYVIVDDTDAVVARADELGGAVVTAAEDSPYGRLAELADPAGVRFHVMGPVEAA</sequence>
<dbReference type="RefSeq" id="WP_091024385.1">
    <property type="nucleotide sequence ID" value="NZ_BKAE01000011.1"/>
</dbReference>
<feature type="domain" description="VOC" evidence="1">
    <location>
        <begin position="9"/>
        <end position="123"/>
    </location>
</feature>
<keyword evidence="3" id="KW-1185">Reference proteome</keyword>
<name>A0A1H0APW4_9ACTN</name>
<reference evidence="2 3" key="1">
    <citation type="submission" date="2016-10" db="EMBL/GenBank/DDBJ databases">
        <authorList>
            <person name="de Groot N.N."/>
        </authorList>
    </citation>
    <scope>NUCLEOTIDE SEQUENCE [LARGE SCALE GENOMIC DNA]</scope>
    <source>
        <strain evidence="2 3">CGMCC 1.11147</strain>
    </source>
</reference>
<dbReference type="PROSITE" id="PS51819">
    <property type="entry name" value="VOC"/>
    <property type="match status" value="2"/>
</dbReference>
<dbReference type="InterPro" id="IPR041581">
    <property type="entry name" value="Glyoxalase_6"/>
</dbReference>
<organism evidence="2 3">
    <name type="scientific">Nocardioides szechwanensis</name>
    <dbReference type="NCBI Taxonomy" id="1005944"/>
    <lineage>
        <taxon>Bacteria</taxon>
        <taxon>Bacillati</taxon>
        <taxon>Actinomycetota</taxon>
        <taxon>Actinomycetes</taxon>
        <taxon>Propionibacteriales</taxon>
        <taxon>Nocardioidaceae</taxon>
        <taxon>Nocardioides</taxon>
    </lineage>
</organism>
<accession>A0A1H0APW4</accession>
<dbReference type="Pfam" id="PF00903">
    <property type="entry name" value="Glyoxalase"/>
    <property type="match status" value="1"/>
</dbReference>
<proteinExistence type="predicted"/>
<gene>
    <name evidence="2" type="ORF">SAMN05192576_2093</name>
</gene>
<dbReference type="AlphaFoldDB" id="A0A1H0APW4"/>
<dbReference type="Proteomes" id="UP000199004">
    <property type="component" value="Unassembled WGS sequence"/>
</dbReference>
<dbReference type="InterPro" id="IPR029068">
    <property type="entry name" value="Glyas_Bleomycin-R_OHBP_Dase"/>
</dbReference>
<evidence type="ECO:0000259" key="1">
    <source>
        <dbReference type="PROSITE" id="PS51819"/>
    </source>
</evidence>
<feature type="domain" description="VOC" evidence="1">
    <location>
        <begin position="137"/>
        <end position="252"/>
    </location>
</feature>
<evidence type="ECO:0000313" key="2">
    <source>
        <dbReference type="EMBL" id="SDN35113.1"/>
    </source>
</evidence>
<dbReference type="STRING" id="1005944.SAMN05192576_2093"/>
<dbReference type="Gene3D" id="3.10.180.10">
    <property type="entry name" value="2,3-Dihydroxybiphenyl 1,2-Dioxygenase, domain 1"/>
    <property type="match status" value="2"/>
</dbReference>
<dbReference type="OrthoDB" id="9793039at2"/>
<dbReference type="CDD" id="cd07247">
    <property type="entry name" value="SgaA_N_like"/>
    <property type="match status" value="2"/>
</dbReference>
<dbReference type="InterPro" id="IPR037523">
    <property type="entry name" value="VOC_core"/>
</dbReference>
<dbReference type="PANTHER" id="PTHR33993">
    <property type="entry name" value="GLYOXALASE-RELATED"/>
    <property type="match status" value="1"/>
</dbReference>
<dbReference type="InterPro" id="IPR052164">
    <property type="entry name" value="Anthracycline_SecMetBiosynth"/>
</dbReference>
<dbReference type="EMBL" id="FNIC01000002">
    <property type="protein sequence ID" value="SDN35113.1"/>
    <property type="molecule type" value="Genomic_DNA"/>
</dbReference>